<dbReference type="Pfam" id="PF05485">
    <property type="entry name" value="THAP"/>
    <property type="match status" value="1"/>
</dbReference>
<accession>A0A8C6PE97</accession>
<dbReference type="PANTHER" id="PTHR46927:SF3">
    <property type="entry name" value="THAP-TYPE DOMAIN-CONTAINING PROTEIN"/>
    <property type="match status" value="1"/>
</dbReference>
<dbReference type="SUPFAM" id="SSF57716">
    <property type="entry name" value="Glucocorticoid receptor-like (DNA-binding domain)"/>
    <property type="match status" value="1"/>
</dbReference>
<evidence type="ECO:0000313" key="8">
    <source>
        <dbReference type="Proteomes" id="UP000694548"/>
    </source>
</evidence>
<evidence type="ECO:0000256" key="3">
    <source>
        <dbReference type="ARBA" id="ARBA00022833"/>
    </source>
</evidence>
<keyword evidence="1" id="KW-0479">Metal-binding</keyword>
<name>A0A8C6PE97_NOTFU</name>
<evidence type="ECO:0000259" key="6">
    <source>
        <dbReference type="PROSITE" id="PS50950"/>
    </source>
</evidence>
<dbReference type="GO" id="GO:0003677">
    <property type="term" value="F:DNA binding"/>
    <property type="evidence" value="ECO:0007669"/>
    <property type="project" value="UniProtKB-UniRule"/>
</dbReference>
<protein>
    <recommendedName>
        <fullName evidence="6">THAP-type domain-containing protein</fullName>
    </recommendedName>
</protein>
<dbReference type="GeneTree" id="ENSGT00940000177236"/>
<dbReference type="Ensembl" id="ENSNFUT00015044396.1">
    <property type="protein sequence ID" value="ENSNFUP00015042529.1"/>
    <property type="gene ID" value="ENSNFUG00015020364.1"/>
</dbReference>
<dbReference type="Proteomes" id="UP000694548">
    <property type="component" value="Unassembled WGS sequence"/>
</dbReference>
<evidence type="ECO:0000256" key="4">
    <source>
        <dbReference type="ARBA" id="ARBA00023125"/>
    </source>
</evidence>
<evidence type="ECO:0000256" key="2">
    <source>
        <dbReference type="ARBA" id="ARBA00022771"/>
    </source>
</evidence>
<evidence type="ECO:0000256" key="1">
    <source>
        <dbReference type="ARBA" id="ARBA00022723"/>
    </source>
</evidence>
<evidence type="ECO:0000313" key="7">
    <source>
        <dbReference type="Ensembl" id="ENSNFUP00015042529.1"/>
    </source>
</evidence>
<dbReference type="InterPro" id="IPR038441">
    <property type="entry name" value="THAP_Znf_sf"/>
</dbReference>
<evidence type="ECO:0000256" key="5">
    <source>
        <dbReference type="PROSITE-ProRule" id="PRU00309"/>
    </source>
</evidence>
<dbReference type="SMART" id="SM00980">
    <property type="entry name" value="THAP"/>
    <property type="match status" value="1"/>
</dbReference>
<keyword evidence="8" id="KW-1185">Reference proteome</keyword>
<keyword evidence="3" id="KW-0862">Zinc</keyword>
<dbReference type="Gene3D" id="6.20.210.20">
    <property type="entry name" value="THAP domain"/>
    <property type="match status" value="1"/>
</dbReference>
<reference evidence="7" key="2">
    <citation type="submission" date="2025-09" db="UniProtKB">
        <authorList>
            <consortium name="Ensembl"/>
        </authorList>
    </citation>
    <scope>IDENTIFICATION</scope>
</reference>
<keyword evidence="2 5" id="KW-0863">Zinc-finger</keyword>
<organism evidence="7 8">
    <name type="scientific">Nothobranchius furzeri</name>
    <name type="common">Turquoise killifish</name>
    <dbReference type="NCBI Taxonomy" id="105023"/>
    <lineage>
        <taxon>Eukaryota</taxon>
        <taxon>Metazoa</taxon>
        <taxon>Chordata</taxon>
        <taxon>Craniata</taxon>
        <taxon>Vertebrata</taxon>
        <taxon>Euteleostomi</taxon>
        <taxon>Actinopterygii</taxon>
        <taxon>Neopterygii</taxon>
        <taxon>Teleostei</taxon>
        <taxon>Neoteleostei</taxon>
        <taxon>Acanthomorphata</taxon>
        <taxon>Ovalentaria</taxon>
        <taxon>Atherinomorphae</taxon>
        <taxon>Cyprinodontiformes</taxon>
        <taxon>Nothobranchiidae</taxon>
        <taxon>Nothobranchius</taxon>
    </lineage>
</organism>
<dbReference type="AlphaFoldDB" id="A0A8C6PE97"/>
<dbReference type="PROSITE" id="PS50950">
    <property type="entry name" value="ZF_THAP"/>
    <property type="match status" value="1"/>
</dbReference>
<feature type="domain" description="THAP-type" evidence="6">
    <location>
        <begin position="1"/>
        <end position="74"/>
    </location>
</feature>
<dbReference type="GO" id="GO:0008270">
    <property type="term" value="F:zinc ion binding"/>
    <property type="evidence" value="ECO:0007669"/>
    <property type="project" value="UniProtKB-KW"/>
</dbReference>
<reference evidence="7" key="1">
    <citation type="submission" date="2025-08" db="UniProtKB">
        <authorList>
            <consortium name="Ensembl"/>
        </authorList>
    </citation>
    <scope>IDENTIFICATION</scope>
</reference>
<proteinExistence type="predicted"/>
<dbReference type="SMART" id="SM00692">
    <property type="entry name" value="DM3"/>
    <property type="match status" value="1"/>
</dbReference>
<dbReference type="InterPro" id="IPR052224">
    <property type="entry name" value="THAP_domain_protein"/>
</dbReference>
<sequence length="153" mass="17496">MLHCAGFGCNFQSEGNKRSDVSLHSFPTGKKRRKQWEGACRRTQLPKDPRLCSQHFSPDVFEIRWKVNALPTIFPHKEPKPDNPLLPLLSCWANHLVTDEAEHSPLPSVKQAVIVAIQCSPKCIATLTTMVTYELNKFYKNEDIKKVFYTTLI</sequence>
<dbReference type="InterPro" id="IPR006612">
    <property type="entry name" value="THAP_Znf"/>
</dbReference>
<keyword evidence="4 5" id="KW-0238">DNA-binding</keyword>
<dbReference type="PANTHER" id="PTHR46927">
    <property type="entry name" value="AGAP005574-PA"/>
    <property type="match status" value="1"/>
</dbReference>